<evidence type="ECO:0000313" key="4">
    <source>
        <dbReference type="EMBL" id="TYP84882.1"/>
    </source>
</evidence>
<keyword evidence="1" id="KW-1133">Transmembrane helix</keyword>
<evidence type="ECO:0000313" key="5">
    <source>
        <dbReference type="Proteomes" id="UP000034156"/>
    </source>
</evidence>
<sequence>MLKRLFLLIQFLSLIAPVGIFFTYIIMDEGDQFTYEHYWVTGMSFIPFLFTLLLRSVFLDINKK</sequence>
<keyword evidence="5" id="KW-1185">Reference proteome</keyword>
<gene>
    <name evidence="2" type="ORF">AAW31_08195</name>
    <name evidence="4" type="ORF">BCL69_103737</name>
    <name evidence="3" type="ORF">SAMN05421882_10041</name>
</gene>
<dbReference type="PATRIC" id="fig|44574.3.peg.2005"/>
<accession>A0A0F7KBJ3</accession>
<reference evidence="3 6" key="3">
    <citation type="submission" date="2016-10" db="EMBL/GenBank/DDBJ databases">
        <authorList>
            <person name="de Groot N.N."/>
        </authorList>
    </citation>
    <scope>NUCLEOTIDE SEQUENCE [LARGE SCALE GENOMIC DNA]</scope>
    <source>
        <strain evidence="3 6">Nm110</strain>
    </source>
</reference>
<keyword evidence="1" id="KW-0472">Membrane</keyword>
<keyword evidence="1" id="KW-0812">Transmembrane</keyword>
<dbReference type="Proteomes" id="UP000324176">
    <property type="component" value="Unassembled WGS sequence"/>
</dbReference>
<organism evidence="2 5">
    <name type="scientific">Nitrosomonas communis</name>
    <dbReference type="NCBI Taxonomy" id="44574"/>
    <lineage>
        <taxon>Bacteria</taxon>
        <taxon>Pseudomonadati</taxon>
        <taxon>Pseudomonadota</taxon>
        <taxon>Betaproteobacteria</taxon>
        <taxon>Nitrosomonadales</taxon>
        <taxon>Nitrosomonadaceae</taxon>
        <taxon>Nitrosomonas</taxon>
    </lineage>
</organism>
<dbReference type="AlphaFoldDB" id="A0A0F7KBJ3"/>
<protein>
    <submittedName>
        <fullName evidence="2">Uncharacterized protein</fullName>
    </submittedName>
</protein>
<dbReference type="EMBL" id="CP011451">
    <property type="protein sequence ID" value="AKH37790.1"/>
    <property type="molecule type" value="Genomic_DNA"/>
</dbReference>
<feature type="transmembrane region" description="Helical" evidence="1">
    <location>
        <begin position="38"/>
        <end position="58"/>
    </location>
</feature>
<evidence type="ECO:0000313" key="6">
    <source>
        <dbReference type="Proteomes" id="UP000183454"/>
    </source>
</evidence>
<dbReference type="KEGG" id="nco:AAW31_08195"/>
<dbReference type="Proteomes" id="UP000034156">
    <property type="component" value="Chromosome"/>
</dbReference>
<reference evidence="2 5" key="2">
    <citation type="journal article" date="2016" name="Genome Announc.">
        <title>Genome Sequence of Nitrosomonas communis Strain Nm2, a Mesophilic Ammonia-Oxidizing Bacterium Isolated from Mediterranean Soil.</title>
        <authorList>
            <person name="Kozlowski J.A."/>
            <person name="Kits K.D."/>
            <person name="Stein L.Y."/>
        </authorList>
    </citation>
    <scope>NUCLEOTIDE SEQUENCE [LARGE SCALE GENOMIC DNA]</scope>
    <source>
        <strain evidence="2 5">Nm2</strain>
    </source>
</reference>
<evidence type="ECO:0000313" key="3">
    <source>
        <dbReference type="EMBL" id="SDW15354.1"/>
    </source>
</evidence>
<reference evidence="4 7" key="4">
    <citation type="submission" date="2019-07" db="EMBL/GenBank/DDBJ databases">
        <title>Active sludge and wastewater microbial communities from Klosterneuburg, Austria.</title>
        <authorList>
            <person name="Wagner M."/>
        </authorList>
    </citation>
    <scope>NUCLEOTIDE SEQUENCE [LARGE SCALE GENOMIC DNA]</scope>
    <source>
        <strain evidence="4 7">Nm2</strain>
    </source>
</reference>
<evidence type="ECO:0000313" key="7">
    <source>
        <dbReference type="Proteomes" id="UP000324176"/>
    </source>
</evidence>
<proteinExistence type="predicted"/>
<dbReference type="EMBL" id="FNNH01000004">
    <property type="protein sequence ID" value="SDW15354.1"/>
    <property type="molecule type" value="Genomic_DNA"/>
</dbReference>
<name>A0A0F7KBJ3_9PROT</name>
<reference evidence="5" key="1">
    <citation type="submission" date="2015-05" db="EMBL/GenBank/DDBJ databases">
        <title>Draft genome of Nitrosomonas communis strain Nm2.</title>
        <authorList>
            <person name="Kozlowski J.A."/>
            <person name="Kits K.D."/>
            <person name="Stein L.Y."/>
        </authorList>
    </citation>
    <scope>NUCLEOTIDE SEQUENCE [LARGE SCALE GENOMIC DNA]</scope>
    <source>
        <strain evidence="5">Nm2</strain>
    </source>
</reference>
<dbReference type="EMBL" id="VNHT01000037">
    <property type="protein sequence ID" value="TYP84882.1"/>
    <property type="molecule type" value="Genomic_DNA"/>
</dbReference>
<evidence type="ECO:0000313" key="2">
    <source>
        <dbReference type="EMBL" id="AKH37790.1"/>
    </source>
</evidence>
<dbReference type="Proteomes" id="UP000183454">
    <property type="component" value="Unassembled WGS sequence"/>
</dbReference>
<feature type="transmembrane region" description="Helical" evidence="1">
    <location>
        <begin position="5"/>
        <end position="26"/>
    </location>
</feature>
<evidence type="ECO:0000256" key="1">
    <source>
        <dbReference type="SAM" id="Phobius"/>
    </source>
</evidence>